<comment type="subcellular location">
    <subcellularLocation>
        <location evidence="1">Cell membrane</location>
        <topology evidence="1">Multi-pass membrane protein</topology>
    </subcellularLocation>
</comment>
<dbReference type="PANTHER" id="PTHR32322:SF18">
    <property type="entry name" value="S-ADENOSYLMETHIONINE_S-ADENOSYLHOMOCYSTEINE TRANSPORTER"/>
    <property type="match status" value="1"/>
</dbReference>
<feature type="transmembrane region" description="Helical" evidence="6">
    <location>
        <begin position="223"/>
        <end position="244"/>
    </location>
</feature>
<dbReference type="Proteomes" id="UP000501939">
    <property type="component" value="Chromosome"/>
</dbReference>
<evidence type="ECO:0000256" key="5">
    <source>
        <dbReference type="ARBA" id="ARBA00023136"/>
    </source>
</evidence>
<protein>
    <submittedName>
        <fullName evidence="8">DMT family transporter</fullName>
    </submittedName>
</protein>
<dbReference type="GO" id="GO:0005886">
    <property type="term" value="C:plasma membrane"/>
    <property type="evidence" value="ECO:0007669"/>
    <property type="project" value="UniProtKB-SubCell"/>
</dbReference>
<feature type="transmembrane region" description="Helical" evidence="6">
    <location>
        <begin position="251"/>
        <end position="268"/>
    </location>
</feature>
<evidence type="ECO:0000313" key="8">
    <source>
        <dbReference type="EMBL" id="QIO10126.1"/>
    </source>
</evidence>
<dbReference type="EMBL" id="CP049916">
    <property type="protein sequence ID" value="QIO10126.1"/>
    <property type="molecule type" value="Genomic_DNA"/>
</dbReference>
<sequence length="308" mass="34672">MNVETKQVWWAFTLPLIAVLIWSLNIAITRYVADYISPVSISFYRWFLAFVILTPLMLPKVWKQRALIKAHWHQLAVLSACGMVLYQGLAYTAAHYTSATNMGIINAFIPVFTIFISMLILHEIPNRFAVIGSILSFIGLLYLISQGSWASLMNLAGHWGDVLMVIAVFCYAFYGVFFKKWQLKIPLLLSLYVQIAFAIMFHLPFVIALGLDPIDADNFSSVLYAGIFPSLIAPLVWMMAVQYLGPNRTSIFMNIMPITTAMIAFVWLNEAWTVYHSIGGVIILLGIALAQKKLLPKAKANQAERVID</sequence>
<feature type="transmembrane region" description="Helical" evidence="6">
    <location>
        <begin position="43"/>
        <end position="62"/>
    </location>
</feature>
<keyword evidence="3 6" id="KW-0812">Transmembrane</keyword>
<feature type="domain" description="EamA" evidence="7">
    <location>
        <begin position="11"/>
        <end position="143"/>
    </location>
</feature>
<evidence type="ECO:0000256" key="1">
    <source>
        <dbReference type="ARBA" id="ARBA00004651"/>
    </source>
</evidence>
<keyword evidence="2" id="KW-1003">Cell membrane</keyword>
<name>A0A6G8S7A6_9GAMM</name>
<feature type="domain" description="EamA" evidence="7">
    <location>
        <begin position="159"/>
        <end position="289"/>
    </location>
</feature>
<evidence type="ECO:0000259" key="7">
    <source>
        <dbReference type="Pfam" id="PF00892"/>
    </source>
</evidence>
<dbReference type="SUPFAM" id="SSF103481">
    <property type="entry name" value="Multidrug resistance efflux transporter EmrE"/>
    <property type="match status" value="2"/>
</dbReference>
<evidence type="ECO:0000256" key="2">
    <source>
        <dbReference type="ARBA" id="ARBA00022475"/>
    </source>
</evidence>
<keyword evidence="5 6" id="KW-0472">Membrane</keyword>
<reference evidence="8 9" key="1">
    <citation type="submission" date="2020-03" db="EMBL/GenBank/DDBJ databases">
        <authorList>
            <person name="Zhu W."/>
        </authorList>
    </citation>
    <scope>NUCLEOTIDE SEQUENCE [LARGE SCALE GENOMIC DNA]</scope>
    <source>
        <strain evidence="8 9">185</strain>
    </source>
</reference>
<gene>
    <name evidence="8" type="ORF">G8D99_14685</name>
</gene>
<dbReference type="KEGG" id="alj:G8D99_14685"/>
<feature type="transmembrane region" description="Helical" evidence="6">
    <location>
        <begin position="189"/>
        <end position="211"/>
    </location>
</feature>
<feature type="transmembrane region" description="Helical" evidence="6">
    <location>
        <begin position="274"/>
        <end position="290"/>
    </location>
</feature>
<feature type="transmembrane region" description="Helical" evidence="6">
    <location>
        <begin position="157"/>
        <end position="177"/>
    </location>
</feature>
<dbReference type="RefSeq" id="WP_166327150.1">
    <property type="nucleotide sequence ID" value="NZ_CP049916.1"/>
</dbReference>
<evidence type="ECO:0000256" key="4">
    <source>
        <dbReference type="ARBA" id="ARBA00022989"/>
    </source>
</evidence>
<feature type="transmembrane region" description="Helical" evidence="6">
    <location>
        <begin position="74"/>
        <end position="96"/>
    </location>
</feature>
<feature type="transmembrane region" description="Helical" evidence="6">
    <location>
        <begin position="128"/>
        <end position="145"/>
    </location>
</feature>
<feature type="transmembrane region" description="Helical" evidence="6">
    <location>
        <begin position="102"/>
        <end position="121"/>
    </location>
</feature>
<dbReference type="PANTHER" id="PTHR32322">
    <property type="entry name" value="INNER MEMBRANE TRANSPORTER"/>
    <property type="match status" value="1"/>
</dbReference>
<evidence type="ECO:0000256" key="3">
    <source>
        <dbReference type="ARBA" id="ARBA00022692"/>
    </source>
</evidence>
<keyword evidence="4 6" id="KW-1133">Transmembrane helix</keyword>
<organism evidence="8 9">
    <name type="scientific">Acinetobacter lanii</name>
    <dbReference type="NCBI Taxonomy" id="2715163"/>
    <lineage>
        <taxon>Bacteria</taxon>
        <taxon>Pseudomonadati</taxon>
        <taxon>Pseudomonadota</taxon>
        <taxon>Gammaproteobacteria</taxon>
        <taxon>Moraxellales</taxon>
        <taxon>Moraxellaceae</taxon>
        <taxon>Acinetobacter</taxon>
    </lineage>
</organism>
<dbReference type="Pfam" id="PF00892">
    <property type="entry name" value="EamA"/>
    <property type="match status" value="2"/>
</dbReference>
<dbReference type="InterPro" id="IPR050638">
    <property type="entry name" value="AA-Vitamin_Transporters"/>
</dbReference>
<dbReference type="InterPro" id="IPR000620">
    <property type="entry name" value="EamA_dom"/>
</dbReference>
<keyword evidence="9" id="KW-1185">Reference proteome</keyword>
<evidence type="ECO:0000256" key="6">
    <source>
        <dbReference type="SAM" id="Phobius"/>
    </source>
</evidence>
<feature type="transmembrane region" description="Helical" evidence="6">
    <location>
        <begin position="7"/>
        <end position="31"/>
    </location>
</feature>
<dbReference type="AlphaFoldDB" id="A0A6G8S7A6"/>
<dbReference type="InterPro" id="IPR037185">
    <property type="entry name" value="EmrE-like"/>
</dbReference>
<evidence type="ECO:0000313" key="9">
    <source>
        <dbReference type="Proteomes" id="UP000501939"/>
    </source>
</evidence>
<proteinExistence type="predicted"/>
<accession>A0A6G8S7A6</accession>